<protein>
    <submittedName>
        <fullName evidence="2">Uncharacterized protein</fullName>
    </submittedName>
</protein>
<feature type="compositionally biased region" description="Basic residues" evidence="1">
    <location>
        <begin position="94"/>
        <end position="103"/>
    </location>
</feature>
<feature type="compositionally biased region" description="Low complexity" evidence="1">
    <location>
        <begin position="77"/>
        <end position="86"/>
    </location>
</feature>
<comment type="caution">
    <text evidence="2">The sequence shown here is derived from an EMBL/GenBank/DDBJ whole genome shotgun (WGS) entry which is preliminary data.</text>
</comment>
<feature type="region of interest" description="Disordered" evidence="1">
    <location>
        <begin position="64"/>
        <end position="128"/>
    </location>
</feature>
<feature type="compositionally biased region" description="Basic and acidic residues" evidence="1">
    <location>
        <begin position="9"/>
        <end position="33"/>
    </location>
</feature>
<reference evidence="2 3" key="1">
    <citation type="submission" date="2024-03" db="EMBL/GenBank/DDBJ databases">
        <title>The genome assembly and annotation of the cricket Gryllus longicercus Weissman &amp; Gray.</title>
        <authorList>
            <person name="Szrajer S."/>
            <person name="Gray D."/>
            <person name="Ylla G."/>
        </authorList>
    </citation>
    <scope>NUCLEOTIDE SEQUENCE [LARGE SCALE GENOMIC DNA]</scope>
    <source>
        <strain evidence="2">DAG 2021-001</strain>
        <tissue evidence="2">Whole body minus gut</tissue>
    </source>
</reference>
<evidence type="ECO:0000256" key="1">
    <source>
        <dbReference type="SAM" id="MobiDB-lite"/>
    </source>
</evidence>
<organism evidence="2 3">
    <name type="scientific">Gryllus longicercus</name>
    <dbReference type="NCBI Taxonomy" id="2509291"/>
    <lineage>
        <taxon>Eukaryota</taxon>
        <taxon>Metazoa</taxon>
        <taxon>Ecdysozoa</taxon>
        <taxon>Arthropoda</taxon>
        <taxon>Hexapoda</taxon>
        <taxon>Insecta</taxon>
        <taxon>Pterygota</taxon>
        <taxon>Neoptera</taxon>
        <taxon>Polyneoptera</taxon>
        <taxon>Orthoptera</taxon>
        <taxon>Ensifera</taxon>
        <taxon>Gryllidea</taxon>
        <taxon>Grylloidea</taxon>
        <taxon>Gryllidae</taxon>
        <taxon>Gryllinae</taxon>
        <taxon>Gryllus</taxon>
    </lineage>
</organism>
<gene>
    <name evidence="2" type="ORF">R5R35_005605</name>
</gene>
<accession>A0AAN9VDP4</accession>
<dbReference type="Proteomes" id="UP001378592">
    <property type="component" value="Unassembled WGS sequence"/>
</dbReference>
<feature type="compositionally biased region" description="Basic residues" evidence="1">
    <location>
        <begin position="111"/>
        <end position="128"/>
    </location>
</feature>
<proteinExistence type="predicted"/>
<keyword evidence="3" id="KW-1185">Reference proteome</keyword>
<evidence type="ECO:0000313" key="3">
    <source>
        <dbReference type="Proteomes" id="UP001378592"/>
    </source>
</evidence>
<dbReference type="EMBL" id="JAZDUA010000347">
    <property type="protein sequence ID" value="KAK7794101.1"/>
    <property type="molecule type" value="Genomic_DNA"/>
</dbReference>
<evidence type="ECO:0000313" key="2">
    <source>
        <dbReference type="EMBL" id="KAK7794101.1"/>
    </source>
</evidence>
<dbReference type="AlphaFoldDB" id="A0AAN9VDP4"/>
<name>A0AAN9VDP4_9ORTH</name>
<feature type="region of interest" description="Disordered" evidence="1">
    <location>
        <begin position="1"/>
        <end position="51"/>
    </location>
</feature>
<sequence length="128" mass="13647">MDGQGSCVRGREGGRASRLSAREGCRSNKREPRVGGGGEWDPSESGAGLGCGGRAAWAIAVSDIPARAERSRRRPPAARAGWPGARRGAEGRGGARRQARLLARRGNGPAHSRRQRVWSGTRRRLNPS</sequence>